<dbReference type="Pfam" id="PF00682">
    <property type="entry name" value="HMGL-like"/>
    <property type="match status" value="1"/>
</dbReference>
<evidence type="ECO:0000256" key="2">
    <source>
        <dbReference type="ARBA" id="ARBA00012973"/>
    </source>
</evidence>
<dbReference type="Gene3D" id="3.20.20.70">
    <property type="entry name" value="Aldolase class I"/>
    <property type="match status" value="1"/>
</dbReference>
<evidence type="ECO:0000256" key="5">
    <source>
        <dbReference type="ARBA" id="ARBA00023304"/>
    </source>
</evidence>
<evidence type="ECO:0000256" key="1">
    <source>
        <dbReference type="ARBA" id="ARBA00004689"/>
    </source>
</evidence>
<dbReference type="SUPFAM" id="SSF51569">
    <property type="entry name" value="Aldolase"/>
    <property type="match status" value="1"/>
</dbReference>
<dbReference type="KEGG" id="clg:Calag_0173"/>
<dbReference type="InParanoid" id="L0A7V8"/>
<dbReference type="HOGENOM" id="CLU_022158_4_2_2"/>
<dbReference type="EC" id="2.3.3.13" evidence="2"/>
<dbReference type="STRING" id="1056495.Calag_0173"/>
<evidence type="ECO:0000256" key="4">
    <source>
        <dbReference type="ARBA" id="ARBA00022679"/>
    </source>
</evidence>
<dbReference type="eggNOG" id="arCOG02092">
    <property type="taxonomic scope" value="Archaea"/>
</dbReference>
<dbReference type="CDD" id="cd03174">
    <property type="entry name" value="DRE_TIM_metallolyase"/>
    <property type="match status" value="1"/>
</dbReference>
<keyword evidence="9" id="KW-1185">Reference proteome</keyword>
<comment type="pathway">
    <text evidence="1">Amino-acid biosynthesis; L-leucine biosynthesis; L-leucine from 3-methyl-2-oxobutanoate: step 1/4.</text>
</comment>
<dbReference type="GO" id="GO:0009098">
    <property type="term" value="P:L-leucine biosynthetic process"/>
    <property type="evidence" value="ECO:0007669"/>
    <property type="project" value="TreeGrafter"/>
</dbReference>
<evidence type="ECO:0000256" key="3">
    <source>
        <dbReference type="ARBA" id="ARBA00022605"/>
    </source>
</evidence>
<evidence type="ECO:0000313" key="8">
    <source>
        <dbReference type="EMBL" id="AFZ69958.1"/>
    </source>
</evidence>
<dbReference type="InterPro" id="IPR000891">
    <property type="entry name" value="PYR_CT"/>
</dbReference>
<dbReference type="AlphaFoldDB" id="L0A7V8"/>
<dbReference type="PROSITE" id="PS00816">
    <property type="entry name" value="AIPM_HOMOCIT_SYNTH_2"/>
    <property type="match status" value="1"/>
</dbReference>
<dbReference type="PANTHER" id="PTHR10277">
    <property type="entry name" value="HOMOCITRATE SYNTHASE-RELATED"/>
    <property type="match status" value="1"/>
</dbReference>
<dbReference type="PROSITE" id="PS50991">
    <property type="entry name" value="PYR_CT"/>
    <property type="match status" value="1"/>
</dbReference>
<feature type="domain" description="Pyruvate carboxyltransferase" evidence="7">
    <location>
        <begin position="1"/>
        <end position="239"/>
    </location>
</feature>
<accession>L0A7V8</accession>
<dbReference type="PROSITE" id="PS00815">
    <property type="entry name" value="AIPM_HOMOCIT_SYNTH_1"/>
    <property type="match status" value="1"/>
</dbReference>
<dbReference type="FunCoup" id="L0A7V8">
    <property type="interactions" value="205"/>
</dbReference>
<comment type="similarity">
    <text evidence="6">Belongs to the alpha-IPM synthase/homocitrate synthase family.</text>
</comment>
<protein>
    <recommendedName>
        <fullName evidence="2">2-isopropylmalate synthase</fullName>
        <ecNumber evidence="2">2.3.3.13</ecNumber>
    </recommendedName>
</protein>
<dbReference type="InterPro" id="IPR013785">
    <property type="entry name" value="Aldolase_TIM"/>
</dbReference>
<evidence type="ECO:0000259" key="7">
    <source>
        <dbReference type="PROSITE" id="PS50991"/>
    </source>
</evidence>
<proteinExistence type="inferred from homology"/>
<sequence length="346" mass="39041">MEIVDDTLREGLQSPGMSYKIEEKIKIAEMLGNAGIQNALVSYPSAHWSEKKVTEDIIKRKLIKNVYGLGRAFKNDIDQIYETGAHISLHFPFKYDNIDKVIEDIKYAIKLDDMTTVALVDVVSNKEIIINILRKLKEIGLKKVQLPDTTGNANPVFMRSLIKQAINEIGKDVEIEVHCHNDYGLSIANCLSAIEEGASSVSATVYGIGERNGISDLFTIYYALKKMGYNISLNEQALFELYDYMKELILKKIGVEFFIKNFPIVGENTNIMTAGTHAHFSSVFSQEKYSINVYVGRSMIKKILEKYKISLSDEKLSRLVELIKDVSVNEGKSLSYDDVLKLSKEV</sequence>
<keyword evidence="3" id="KW-0028">Amino-acid biosynthesis</keyword>
<dbReference type="InterPro" id="IPR050073">
    <property type="entry name" value="2-IPM_HCS-like"/>
</dbReference>
<keyword evidence="4 6" id="KW-0808">Transferase</keyword>
<dbReference type="EMBL" id="CP003378">
    <property type="protein sequence ID" value="AFZ69958.1"/>
    <property type="molecule type" value="Genomic_DNA"/>
</dbReference>
<dbReference type="GO" id="GO:0003852">
    <property type="term" value="F:2-isopropylmalate synthase activity"/>
    <property type="evidence" value="ECO:0007669"/>
    <property type="project" value="UniProtKB-EC"/>
</dbReference>
<evidence type="ECO:0000256" key="6">
    <source>
        <dbReference type="RuleBase" id="RU003523"/>
    </source>
</evidence>
<gene>
    <name evidence="8" type="ordered locus">Calag_0173</name>
</gene>
<name>L0A7V8_CALLD</name>
<dbReference type="PANTHER" id="PTHR10277:SF9">
    <property type="entry name" value="2-ISOPROPYLMALATE SYNTHASE 1, CHLOROPLASTIC-RELATED"/>
    <property type="match status" value="1"/>
</dbReference>
<evidence type="ECO:0000313" key="9">
    <source>
        <dbReference type="Proteomes" id="UP000010469"/>
    </source>
</evidence>
<organism evidence="8 9">
    <name type="scientific">Caldisphaera lagunensis (strain DSM 15908 / JCM 11604 / ANMR 0165 / IC-154)</name>
    <dbReference type="NCBI Taxonomy" id="1056495"/>
    <lineage>
        <taxon>Archaea</taxon>
        <taxon>Thermoproteota</taxon>
        <taxon>Thermoprotei</taxon>
        <taxon>Acidilobales</taxon>
        <taxon>Caldisphaeraceae</taxon>
        <taxon>Caldisphaera</taxon>
    </lineage>
</organism>
<keyword evidence="5" id="KW-0100">Branched-chain amino acid biosynthesis</keyword>
<dbReference type="Proteomes" id="UP000010469">
    <property type="component" value="Chromosome"/>
</dbReference>
<dbReference type="InterPro" id="IPR002034">
    <property type="entry name" value="AIPM/Hcit_synth_CS"/>
</dbReference>
<reference evidence="9" key="1">
    <citation type="submission" date="2012-03" db="EMBL/GenBank/DDBJ databases">
        <title>Complete genome of Caldisphaera lagunensis DSM 15908.</title>
        <authorList>
            <person name="Lucas S."/>
            <person name="Copeland A."/>
            <person name="Lapidus A."/>
            <person name="Glavina del Rio T."/>
            <person name="Dalin E."/>
            <person name="Tice H."/>
            <person name="Bruce D."/>
            <person name="Goodwin L."/>
            <person name="Pitluck S."/>
            <person name="Peters L."/>
            <person name="Mikhailova N."/>
            <person name="Teshima H."/>
            <person name="Kyrpides N."/>
            <person name="Mavromatis K."/>
            <person name="Ivanova N."/>
            <person name="Brettin T."/>
            <person name="Detter J.C."/>
            <person name="Han C."/>
            <person name="Larimer F."/>
            <person name="Land M."/>
            <person name="Hauser L."/>
            <person name="Markowitz V."/>
            <person name="Cheng J.-F."/>
            <person name="Hugenholtz P."/>
            <person name="Woyke T."/>
            <person name="Wu D."/>
            <person name="Spring S."/>
            <person name="Schroeder M."/>
            <person name="Brambilla E."/>
            <person name="Klenk H.-P."/>
            <person name="Eisen J.A."/>
        </authorList>
    </citation>
    <scope>NUCLEOTIDE SEQUENCE [LARGE SCALE GENOMIC DNA]</scope>
    <source>
        <strain evidence="9">DSM 15908 / JCM 11604 / IC-154</strain>
    </source>
</reference>